<keyword evidence="4" id="KW-1185">Reference proteome</keyword>
<proteinExistence type="predicted"/>
<keyword evidence="1" id="KW-0732">Signal</keyword>
<comment type="caution">
    <text evidence="3">The sequence shown here is derived from an EMBL/GenBank/DDBJ whole genome shotgun (WGS) entry which is preliminary data.</text>
</comment>
<organism evidence="3 4">
    <name type="scientific">Marseilla massiliensis</name>
    <dbReference type="NCBI Taxonomy" id="1841864"/>
    <lineage>
        <taxon>Bacteria</taxon>
        <taxon>Pseudomonadati</taxon>
        <taxon>Bacteroidota</taxon>
        <taxon>Bacteroidia</taxon>
        <taxon>Bacteroidales</taxon>
        <taxon>Prevotellaceae</taxon>
        <taxon>Marseilla</taxon>
    </lineage>
</organism>
<dbReference type="RefSeq" id="WP_205108768.1">
    <property type="nucleotide sequence ID" value="NZ_CAWUJD010000001.1"/>
</dbReference>
<dbReference type="PROSITE" id="PS51257">
    <property type="entry name" value="PROKAR_LIPOPROTEIN"/>
    <property type="match status" value="1"/>
</dbReference>
<dbReference type="InterPro" id="IPR037126">
    <property type="entry name" value="PdaC/RsiV-like_sf"/>
</dbReference>
<dbReference type="Proteomes" id="UP000764045">
    <property type="component" value="Unassembled WGS sequence"/>
</dbReference>
<dbReference type="Gene3D" id="3.30.565.40">
    <property type="entry name" value="Fervidobacterium nodosum Rt17-B1 like"/>
    <property type="match status" value="1"/>
</dbReference>
<dbReference type="AlphaFoldDB" id="A0A938WJX9"/>
<evidence type="ECO:0000256" key="1">
    <source>
        <dbReference type="SAM" id="SignalP"/>
    </source>
</evidence>
<feature type="domain" description="DUF3298" evidence="2">
    <location>
        <begin position="217"/>
        <end position="248"/>
    </location>
</feature>
<dbReference type="InterPro" id="IPR021729">
    <property type="entry name" value="DUF3298"/>
</dbReference>
<feature type="signal peptide" evidence="1">
    <location>
        <begin position="1"/>
        <end position="23"/>
    </location>
</feature>
<sequence length="270" mass="29831">MRTNFISIVFASAMAAACGNTQATQEGFTTEPAKYENKSHASDVTLLADYPKSGNATLTNAVCEYISEQLGGTYTGPLTSSDSIMAYYGNGQTTRLNELAKDMQGSAAAPLYYKQEIKVAAETDTYVTYTDFNEQFLGGAHGSHSMSGITFRKSDGRRFGYEMLRNTNTEDFRKLLKMGLKQYVESTGQKVNDDKQLAEVLFINNDVNYLPLPETPPYLTEKGMAFIYQPYEIAPYAVGSISFTIPYENLKPFLTETVNKLLATQGNAKL</sequence>
<reference evidence="3 4" key="1">
    <citation type="journal article" date="2021" name="Sci. Rep.">
        <title>The distribution of antibiotic resistance genes in chicken gut microbiota commensals.</title>
        <authorList>
            <person name="Juricova H."/>
            <person name="Matiasovicova J."/>
            <person name="Kubasova T."/>
            <person name="Cejkova D."/>
            <person name="Rychlik I."/>
        </authorList>
    </citation>
    <scope>NUCLEOTIDE SEQUENCE [LARGE SCALE GENOMIC DNA]</scope>
    <source>
        <strain evidence="3 4">An819</strain>
    </source>
</reference>
<gene>
    <name evidence="3" type="ORF">H6B30_05670</name>
</gene>
<dbReference type="Gene3D" id="3.90.640.20">
    <property type="entry name" value="Heat-shock cognate protein, ATPase"/>
    <property type="match status" value="1"/>
</dbReference>
<dbReference type="EMBL" id="JACJJL010000007">
    <property type="protein sequence ID" value="MBM6661246.1"/>
    <property type="molecule type" value="Genomic_DNA"/>
</dbReference>
<feature type="chain" id="PRO_5036714117" evidence="1">
    <location>
        <begin position="24"/>
        <end position="270"/>
    </location>
</feature>
<name>A0A938WJX9_9BACT</name>
<dbReference type="Pfam" id="PF11738">
    <property type="entry name" value="DUF3298"/>
    <property type="match status" value="1"/>
</dbReference>
<evidence type="ECO:0000259" key="2">
    <source>
        <dbReference type="Pfam" id="PF11738"/>
    </source>
</evidence>
<evidence type="ECO:0000313" key="4">
    <source>
        <dbReference type="Proteomes" id="UP000764045"/>
    </source>
</evidence>
<accession>A0A938WJX9</accession>
<evidence type="ECO:0000313" key="3">
    <source>
        <dbReference type="EMBL" id="MBM6661246.1"/>
    </source>
</evidence>
<protein>
    <submittedName>
        <fullName evidence="3">DUF3298 domain-containing protein</fullName>
    </submittedName>
</protein>